<evidence type="ECO:0000256" key="6">
    <source>
        <dbReference type="SAM" id="Phobius"/>
    </source>
</evidence>
<dbReference type="AlphaFoldDB" id="A0A917IY11"/>
<dbReference type="Proteomes" id="UP000627292">
    <property type="component" value="Unassembled WGS sequence"/>
</dbReference>
<feature type="transmembrane region" description="Helical" evidence="6">
    <location>
        <begin position="180"/>
        <end position="198"/>
    </location>
</feature>
<feature type="transmembrane region" description="Helical" evidence="6">
    <location>
        <begin position="6"/>
        <end position="26"/>
    </location>
</feature>
<comment type="caution">
    <text evidence="7">The sequence shown here is derived from an EMBL/GenBank/DDBJ whole genome shotgun (WGS) entry which is preliminary data.</text>
</comment>
<keyword evidence="4 6" id="KW-1133">Transmembrane helix</keyword>
<comment type="subcellular location">
    <subcellularLocation>
        <location evidence="1">Membrane</location>
        <topology evidence="1">Multi-pass membrane protein</topology>
    </subcellularLocation>
</comment>
<comment type="similarity">
    <text evidence="2">Belongs to the TMEM19 family.</text>
</comment>
<keyword evidence="3 6" id="KW-0812">Transmembrane</keyword>
<dbReference type="PANTHER" id="PTHR13353:SF5">
    <property type="entry name" value="TRANSMEMBRANE PROTEIN 19"/>
    <property type="match status" value="1"/>
</dbReference>
<proteinExistence type="inferred from homology"/>
<dbReference type="PANTHER" id="PTHR13353">
    <property type="entry name" value="TRANSMEMBRANE PROTEIN 19"/>
    <property type="match status" value="1"/>
</dbReference>
<evidence type="ECO:0000256" key="1">
    <source>
        <dbReference type="ARBA" id="ARBA00004141"/>
    </source>
</evidence>
<sequence>MYVGAGWKGVWMLGAFFALGVMATAWKKEQKQANAAGEAHSQQRSAAQVFANGGVAAIAAILAYLLPAQAGLFRLLLAAALASAMADTLSSELGMVYGKRFFNILSGKPEAKGLDGVISIEGTLIGVAGALIAGVIHILPGWNGTELLIVTVSGIIGNLADSLAGALWERKQLIGNNTVNFLNTLVAAAIAWGLYVVVPV</sequence>
<reference evidence="7" key="1">
    <citation type="journal article" date="2014" name="Int. J. Syst. Evol. Microbiol.">
        <title>Complete genome sequence of Corynebacterium casei LMG S-19264T (=DSM 44701T), isolated from a smear-ripened cheese.</title>
        <authorList>
            <consortium name="US DOE Joint Genome Institute (JGI-PGF)"/>
            <person name="Walter F."/>
            <person name="Albersmeier A."/>
            <person name="Kalinowski J."/>
            <person name="Ruckert C."/>
        </authorList>
    </citation>
    <scope>NUCLEOTIDE SEQUENCE</scope>
    <source>
        <strain evidence="7">CGMCC 1.15290</strain>
    </source>
</reference>
<organism evidence="7 8">
    <name type="scientific">Filimonas zeae</name>
    <dbReference type="NCBI Taxonomy" id="1737353"/>
    <lineage>
        <taxon>Bacteria</taxon>
        <taxon>Pseudomonadati</taxon>
        <taxon>Bacteroidota</taxon>
        <taxon>Chitinophagia</taxon>
        <taxon>Chitinophagales</taxon>
        <taxon>Chitinophagaceae</taxon>
        <taxon>Filimonas</taxon>
    </lineage>
</organism>
<evidence type="ECO:0000256" key="2">
    <source>
        <dbReference type="ARBA" id="ARBA00009012"/>
    </source>
</evidence>
<gene>
    <name evidence="7" type="ORF">GCM10011379_20230</name>
</gene>
<protein>
    <submittedName>
        <fullName evidence="7">TIGR00297 family protein</fullName>
    </submittedName>
</protein>
<name>A0A917IY11_9BACT</name>
<accession>A0A917IY11</accession>
<dbReference type="Pfam" id="PF01940">
    <property type="entry name" value="DUF92"/>
    <property type="match status" value="1"/>
</dbReference>
<feature type="transmembrane region" description="Helical" evidence="6">
    <location>
        <begin position="47"/>
        <end position="66"/>
    </location>
</feature>
<feature type="transmembrane region" description="Helical" evidence="6">
    <location>
        <begin position="72"/>
        <end position="97"/>
    </location>
</feature>
<evidence type="ECO:0000313" key="7">
    <source>
        <dbReference type="EMBL" id="GGH66254.1"/>
    </source>
</evidence>
<keyword evidence="5 6" id="KW-0472">Membrane</keyword>
<feature type="transmembrane region" description="Helical" evidence="6">
    <location>
        <begin position="118"/>
        <end position="142"/>
    </location>
</feature>
<evidence type="ECO:0000256" key="3">
    <source>
        <dbReference type="ARBA" id="ARBA00022692"/>
    </source>
</evidence>
<feature type="transmembrane region" description="Helical" evidence="6">
    <location>
        <begin position="148"/>
        <end position="168"/>
    </location>
</feature>
<dbReference type="GO" id="GO:0016020">
    <property type="term" value="C:membrane"/>
    <property type="evidence" value="ECO:0007669"/>
    <property type="project" value="UniProtKB-SubCell"/>
</dbReference>
<keyword evidence="8" id="KW-1185">Reference proteome</keyword>
<reference evidence="7" key="2">
    <citation type="submission" date="2020-09" db="EMBL/GenBank/DDBJ databases">
        <authorList>
            <person name="Sun Q."/>
            <person name="Zhou Y."/>
        </authorList>
    </citation>
    <scope>NUCLEOTIDE SEQUENCE</scope>
    <source>
        <strain evidence="7">CGMCC 1.15290</strain>
    </source>
</reference>
<evidence type="ECO:0000256" key="4">
    <source>
        <dbReference type="ARBA" id="ARBA00022989"/>
    </source>
</evidence>
<evidence type="ECO:0000313" key="8">
    <source>
        <dbReference type="Proteomes" id="UP000627292"/>
    </source>
</evidence>
<dbReference type="EMBL" id="BMIB01000002">
    <property type="protein sequence ID" value="GGH66254.1"/>
    <property type="molecule type" value="Genomic_DNA"/>
</dbReference>
<evidence type="ECO:0000256" key="5">
    <source>
        <dbReference type="ARBA" id="ARBA00023136"/>
    </source>
</evidence>
<dbReference type="InterPro" id="IPR002794">
    <property type="entry name" value="DUF92_TMEM19"/>
</dbReference>